<dbReference type="SUPFAM" id="SSF52047">
    <property type="entry name" value="RNI-like"/>
    <property type="match status" value="1"/>
</dbReference>
<feature type="compositionally biased region" description="Polar residues" evidence="1">
    <location>
        <begin position="1079"/>
        <end position="1093"/>
    </location>
</feature>
<feature type="compositionally biased region" description="Basic and acidic residues" evidence="1">
    <location>
        <begin position="256"/>
        <end position="266"/>
    </location>
</feature>
<dbReference type="STRING" id="1448308.A0A2T2NLC0"/>
<evidence type="ECO:0000256" key="1">
    <source>
        <dbReference type="SAM" id="MobiDB-lite"/>
    </source>
</evidence>
<feature type="region of interest" description="Disordered" evidence="1">
    <location>
        <begin position="256"/>
        <end position="395"/>
    </location>
</feature>
<dbReference type="EMBL" id="KZ678136">
    <property type="protein sequence ID" value="PSN66149.1"/>
    <property type="molecule type" value="Genomic_DNA"/>
</dbReference>
<feature type="region of interest" description="Disordered" evidence="1">
    <location>
        <begin position="1166"/>
        <end position="1188"/>
    </location>
</feature>
<name>A0A2T2NLC0_CORCC</name>
<evidence type="ECO:0000313" key="3">
    <source>
        <dbReference type="Proteomes" id="UP000240883"/>
    </source>
</evidence>
<dbReference type="Gene3D" id="3.80.10.10">
    <property type="entry name" value="Ribonuclease Inhibitor"/>
    <property type="match status" value="1"/>
</dbReference>
<protein>
    <submittedName>
        <fullName evidence="2">RNI-like protein</fullName>
    </submittedName>
</protein>
<feature type="compositionally biased region" description="Low complexity" evidence="1">
    <location>
        <begin position="1002"/>
        <end position="1025"/>
    </location>
</feature>
<feature type="region of interest" description="Disordered" evidence="1">
    <location>
        <begin position="1074"/>
        <end position="1093"/>
    </location>
</feature>
<sequence length="1188" mass="130181">QAPFLVALTMEDIHGVDVSWLHHSNRDHHHRQHAPSSPGLSRDAPPRTSAHGGIPPEHAYEARKSLDTAPAVPAAQRPSSPPPPVASTPPAQKAPLKRPALLSRGSSEKPGNVTPPDPKTNSRRNSWISSISSKFSSQNSPAQTTHAEANGVHGATSSANGALNGIQAAAGAQHPGYEPYVPQQPKSSFISNALRRLSSGSQVGAINKVIPQGGVCPRKVMNIDPNRSRCLVPELDQNKLRRVAFCVDVEIAGGPRYKDEVDSDEKKKKRKERKLKERGEGEALKNPDSVAVEKDQQGLVTVDSVQEVVGNEDSPNPEGTVLDDEKKESSKKKEKKKRSEAERKERKEKKRRKAEENGSIPMELTRENDEDGSPDRAPATPETKTHKPQNRPTTDPLRIYRRCCQLRETPILKRISDQLSSPTACSVVQPGVVTCLDLTGSRLQLADVVTLSDWLAVVPVKKLFLEDADLNDEKIRVILAGLLAAKVPEPSRKISITQEKDPKHSQSQTEERAGVVKKLVLKNNPKIMAEGWRHISLFIYMCKSIMALDLSMIPFPKPAPQLSPQISNSTQGSAPQKILQPKDIAETFSKAISERLGGATLEELVMAECSLTSSSIRKIIDGCVISGVKRLGLADNDIDNEAFDHVIHYIRSGVCEGIDLGGNDLRDCIGRLAENMTKDCPLWALSLADCDLTPESLRILFPALVNLPAFRFLDLSHNQDLFSQQTSLCLLRKYIPLFKGLKRIHLMDVSLSPAEAIGFAEILPECSHIAHVNILENPQISALATATDEETQEEAAALYASLTVAAKVSRTLICVDVDVPSPEMSEVVKALAKQVVAYCLRNMENFSEIPELKPSQKEVEIPDVLMHLVGHTDDSSANHDNDPPAPDEDYIVGGTGVAKALSYCLLQKATDLRRQSLPASGTATPKSQVESFEEAGKAMAMSKNLLDSARNIRARLQPALIREAKAGNDMGYRRLLFLDQTLQGMIQRFEDEYPDTRVPNDAASTHSSAPSTSPPASSIPTLSASVTENGAHESDEDEPKALRSRHNSDVSLASRALSLEEGRLHRLGHRVRTELINASRPSSSHSEANMSGSMDTDNLPQHMLALREKFANYSGDELRSMTESVGWEHAFNNIIENAEQLKQLERESPEEFAKFRETQIAALKNRNPDIHPPEVKVEKPTNGCAIED</sequence>
<keyword evidence="3" id="KW-1185">Reference proteome</keyword>
<dbReference type="OrthoDB" id="8436363at2759"/>
<proteinExistence type="predicted"/>
<feature type="compositionally biased region" description="Low complexity" evidence="1">
    <location>
        <begin position="123"/>
        <end position="140"/>
    </location>
</feature>
<gene>
    <name evidence="2" type="ORF">BS50DRAFT_494970</name>
</gene>
<dbReference type="InterPro" id="IPR032675">
    <property type="entry name" value="LRR_dom_sf"/>
</dbReference>
<organism evidence="2 3">
    <name type="scientific">Corynespora cassiicola Philippines</name>
    <dbReference type="NCBI Taxonomy" id="1448308"/>
    <lineage>
        <taxon>Eukaryota</taxon>
        <taxon>Fungi</taxon>
        <taxon>Dikarya</taxon>
        <taxon>Ascomycota</taxon>
        <taxon>Pezizomycotina</taxon>
        <taxon>Dothideomycetes</taxon>
        <taxon>Pleosporomycetidae</taxon>
        <taxon>Pleosporales</taxon>
        <taxon>Corynesporascaceae</taxon>
        <taxon>Corynespora</taxon>
    </lineage>
</organism>
<evidence type="ECO:0000313" key="2">
    <source>
        <dbReference type="EMBL" id="PSN66149.1"/>
    </source>
</evidence>
<feature type="non-terminal residue" evidence="2">
    <location>
        <position position="1"/>
    </location>
</feature>
<feature type="compositionally biased region" description="Basic residues" evidence="1">
    <location>
        <begin position="24"/>
        <end position="33"/>
    </location>
</feature>
<accession>A0A2T2NLC0</accession>
<feature type="compositionally biased region" description="Low complexity" evidence="1">
    <location>
        <begin position="69"/>
        <end position="78"/>
    </location>
</feature>
<feature type="compositionally biased region" description="Basic and acidic residues" evidence="1">
    <location>
        <begin position="274"/>
        <end position="296"/>
    </location>
</feature>
<dbReference type="Proteomes" id="UP000240883">
    <property type="component" value="Unassembled WGS sequence"/>
</dbReference>
<dbReference type="AlphaFoldDB" id="A0A2T2NLC0"/>
<reference evidence="2 3" key="1">
    <citation type="journal article" date="2018" name="Front. Microbiol.">
        <title>Genome-Wide Analysis of Corynespora cassiicola Leaf Fall Disease Putative Effectors.</title>
        <authorList>
            <person name="Lopez D."/>
            <person name="Ribeiro S."/>
            <person name="Label P."/>
            <person name="Fumanal B."/>
            <person name="Venisse J.S."/>
            <person name="Kohler A."/>
            <person name="de Oliveira R.R."/>
            <person name="Labutti K."/>
            <person name="Lipzen A."/>
            <person name="Lail K."/>
            <person name="Bauer D."/>
            <person name="Ohm R.A."/>
            <person name="Barry K.W."/>
            <person name="Spatafora J."/>
            <person name="Grigoriev I.V."/>
            <person name="Martin F.M."/>
            <person name="Pujade-Renaud V."/>
        </authorList>
    </citation>
    <scope>NUCLEOTIDE SEQUENCE [LARGE SCALE GENOMIC DNA]</scope>
    <source>
        <strain evidence="2 3">Philippines</strain>
    </source>
</reference>
<feature type="compositionally biased region" description="Basic and acidic residues" evidence="1">
    <location>
        <begin position="1166"/>
        <end position="1179"/>
    </location>
</feature>
<feature type="region of interest" description="Disordered" evidence="1">
    <location>
        <begin position="24"/>
        <end position="158"/>
    </location>
</feature>
<feature type="region of interest" description="Disordered" evidence="1">
    <location>
        <begin position="995"/>
        <end position="1050"/>
    </location>
</feature>